<evidence type="ECO:0000313" key="1">
    <source>
        <dbReference type="EMBL" id="MEA1081979.1"/>
    </source>
</evidence>
<protein>
    <submittedName>
        <fullName evidence="1">Uncharacterized protein</fullName>
    </submittedName>
</protein>
<evidence type="ECO:0000313" key="2">
    <source>
        <dbReference type="Proteomes" id="UP001305746"/>
    </source>
</evidence>
<dbReference type="RefSeq" id="WP_322856414.1">
    <property type="nucleotide sequence ID" value="NZ_JAYDCJ010000003.1"/>
</dbReference>
<dbReference type="Proteomes" id="UP001305746">
    <property type="component" value="Unassembled WGS sequence"/>
</dbReference>
<name>A0ABU5P1R7_9GAMM</name>
<accession>A0ABU5P1R7</accession>
<proteinExistence type="predicted"/>
<comment type="caution">
    <text evidence="1">The sequence shown here is derived from an EMBL/GenBank/DDBJ whole genome shotgun (WGS) entry which is preliminary data.</text>
</comment>
<dbReference type="EMBL" id="JAYDCJ010000003">
    <property type="protein sequence ID" value="MEA1081979.1"/>
    <property type="molecule type" value="Genomic_DNA"/>
</dbReference>
<sequence length="295" mass="34478">MSNKELKLPAQRTYDWSFDPIKSFREGEEGEQNKTFIMTGFDEKPISDPILWEAGKRAFDVVRSKVEDGEITTESFKELRERYPSEMVKVFNSMKEMFDKLITDGRLILLSEAAEPITELPPITVDPRGFWAHSAIEPSLVMLDDICEQQCLQMDIECFPYDRELLAAYFTLSHLDTTLIGVSFGDAGGLDYDWVTHWFEKIDAYNRTKRNIELRDECQKRRKSQSMNSGRHAKRNEAVQLVTQDWSKRKSEFRSAEKAGVYYADWLEARGHEYEPRTITNWIRKYAKDNGIKLR</sequence>
<organism evidence="1 2">
    <name type="scientific">Marinobacter qingdaonensis</name>
    <dbReference type="NCBI Taxonomy" id="3108486"/>
    <lineage>
        <taxon>Bacteria</taxon>
        <taxon>Pseudomonadati</taxon>
        <taxon>Pseudomonadota</taxon>
        <taxon>Gammaproteobacteria</taxon>
        <taxon>Pseudomonadales</taxon>
        <taxon>Marinobacteraceae</taxon>
        <taxon>Marinobacter</taxon>
    </lineage>
</organism>
<gene>
    <name evidence="1" type="ORF">U5822_14990</name>
</gene>
<keyword evidence="2" id="KW-1185">Reference proteome</keyword>
<reference evidence="1 2" key="1">
    <citation type="submission" date="2023-12" db="EMBL/GenBank/DDBJ databases">
        <title>Marinobacter qingdaonensis sp. nov., isolated from the intertidal sediment of Qingdao, PR China.</title>
        <authorList>
            <person name="Li Y."/>
        </authorList>
    </citation>
    <scope>NUCLEOTIDE SEQUENCE [LARGE SCALE GENOMIC DNA]</scope>
    <source>
        <strain evidence="1 2">ASW11-75</strain>
    </source>
</reference>